<accession>A0A918GSK5</accession>
<dbReference type="EMBL" id="BMRB01000010">
    <property type="protein sequence ID" value="GGS58452.1"/>
    <property type="molecule type" value="Genomic_DNA"/>
</dbReference>
<feature type="transmembrane region" description="Helical" evidence="2">
    <location>
        <begin position="82"/>
        <end position="104"/>
    </location>
</feature>
<comment type="caution">
    <text evidence="3">The sequence shown here is derived from an EMBL/GenBank/DDBJ whole genome shotgun (WGS) entry which is preliminary data.</text>
</comment>
<gene>
    <name evidence="3" type="ORF">GCM10010171_61780</name>
</gene>
<reference evidence="3" key="1">
    <citation type="journal article" date="2014" name="Int. J. Syst. Evol. Microbiol.">
        <title>Complete genome sequence of Corynebacterium casei LMG S-19264T (=DSM 44701T), isolated from a smear-ripened cheese.</title>
        <authorList>
            <consortium name="US DOE Joint Genome Institute (JGI-PGF)"/>
            <person name="Walter F."/>
            <person name="Albersmeier A."/>
            <person name="Kalinowski J."/>
            <person name="Ruckert C."/>
        </authorList>
    </citation>
    <scope>NUCLEOTIDE SEQUENCE</scope>
    <source>
        <strain evidence="3">JCM 3276</strain>
    </source>
</reference>
<feature type="transmembrane region" description="Helical" evidence="2">
    <location>
        <begin position="30"/>
        <end position="50"/>
    </location>
</feature>
<feature type="transmembrane region" description="Helical" evidence="2">
    <location>
        <begin position="56"/>
        <end position="75"/>
    </location>
</feature>
<keyword evidence="2" id="KW-0472">Membrane</keyword>
<evidence type="ECO:0000313" key="3">
    <source>
        <dbReference type="EMBL" id="GGS58452.1"/>
    </source>
</evidence>
<name>A0A918GSK5_9PSEU</name>
<feature type="region of interest" description="Disordered" evidence="1">
    <location>
        <begin position="1"/>
        <end position="21"/>
    </location>
</feature>
<keyword evidence="4" id="KW-1185">Reference proteome</keyword>
<evidence type="ECO:0008006" key="5">
    <source>
        <dbReference type="Google" id="ProtNLM"/>
    </source>
</evidence>
<reference evidence="3" key="2">
    <citation type="submission" date="2020-09" db="EMBL/GenBank/DDBJ databases">
        <authorList>
            <person name="Sun Q."/>
            <person name="Ohkuma M."/>
        </authorList>
    </citation>
    <scope>NUCLEOTIDE SEQUENCE</scope>
    <source>
        <strain evidence="3">JCM 3276</strain>
    </source>
</reference>
<feature type="compositionally biased region" description="Pro residues" evidence="1">
    <location>
        <begin position="1"/>
        <end position="11"/>
    </location>
</feature>
<proteinExistence type="predicted"/>
<evidence type="ECO:0000313" key="4">
    <source>
        <dbReference type="Proteomes" id="UP000660680"/>
    </source>
</evidence>
<feature type="compositionally biased region" description="Low complexity" evidence="1">
    <location>
        <begin position="12"/>
        <end position="21"/>
    </location>
</feature>
<organism evidence="3 4">
    <name type="scientific">Actinokineospora fastidiosa</name>
    <dbReference type="NCBI Taxonomy" id="1816"/>
    <lineage>
        <taxon>Bacteria</taxon>
        <taxon>Bacillati</taxon>
        <taxon>Actinomycetota</taxon>
        <taxon>Actinomycetes</taxon>
        <taxon>Pseudonocardiales</taxon>
        <taxon>Pseudonocardiaceae</taxon>
        <taxon>Actinokineospora</taxon>
    </lineage>
</organism>
<evidence type="ECO:0000256" key="2">
    <source>
        <dbReference type="SAM" id="Phobius"/>
    </source>
</evidence>
<dbReference type="Proteomes" id="UP000660680">
    <property type="component" value="Unassembled WGS sequence"/>
</dbReference>
<evidence type="ECO:0000256" key="1">
    <source>
        <dbReference type="SAM" id="MobiDB-lite"/>
    </source>
</evidence>
<protein>
    <recommendedName>
        <fullName evidence="5">DUF4190 domain-containing protein</fullName>
    </recommendedName>
</protein>
<sequence length="212" mass="20920">MSGPANPPAHPPTAAGPAAAPSDPAKGAGLGVLAVVLGAIGCLLLVAPFALTGTRAYLALGFALPGLALGIAGSTGRRRGNALAVAGSILGGIALGLAVIMLVAGTPKSSPNAFPDDRTAEILHNDLDVRLGERHAGTDGTAVTVTLRNKGLEAASFTVLIEVTGGGVCETPVSVDDLSPGASYQTEVGDCSSTDSGPPRALQLKVVKVTKE</sequence>
<dbReference type="RefSeq" id="WP_189214146.1">
    <property type="nucleotide sequence ID" value="NZ_BMRB01000010.1"/>
</dbReference>
<keyword evidence="2" id="KW-0812">Transmembrane</keyword>
<dbReference type="AlphaFoldDB" id="A0A918GSK5"/>
<keyword evidence="2" id="KW-1133">Transmembrane helix</keyword>